<dbReference type="RefSeq" id="WP_034573268.1">
    <property type="nucleotide sequence ID" value="NZ_JRMP02000008.1"/>
</dbReference>
<dbReference type="AlphaFoldDB" id="A0A347VTH2"/>
<dbReference type="Gene3D" id="3.40.640.10">
    <property type="entry name" value="Type I PLP-dependent aspartate aminotransferase-like (Major domain)"/>
    <property type="match status" value="1"/>
</dbReference>
<dbReference type="EMBL" id="JRMP02000008">
    <property type="protein sequence ID" value="TLD94298.1"/>
    <property type="molecule type" value="Genomic_DNA"/>
</dbReference>
<name>A0A347VTH2_9HELI</name>
<feature type="domain" description="Aminotransferase class I/classII large" evidence="4">
    <location>
        <begin position="23"/>
        <end position="379"/>
    </location>
</feature>
<sequence length="396" mass="45040">MKFMPYPFERLRALLKDSTPKKEGLNLSIGEPGFKAPKSVIDSIKENAELTRFYPTLQEDLIESQIAFVKQRFKLDLSPANIIPTFGSREVLFNFPQFIFLENKKTSPLMAFPNPFYQIYEGAQIANNAQAIYMPLTEYNDYKPYLSDEDAKNVDMVILNSPNNPTGQALSVDELAEWVKMALKFDFILINDECYSEVWTKSAPASILQASIKVGNKDFKNVFAINSISKRLSAPGLRSGFIAGDSKILSSYKVFRTYLGISMPLTLQRAAASGWGDSKYAEIIRQKFAKNLEIASEIFTNCNIFPYTFYLWLKVQDCNEIHLNENQLFNDELFCKELFEKSGHIALPGSYLGRNDGGIGYVRIALSKEPEIMRPALEEIKDFYDGFIKNHKCVNK</sequence>
<dbReference type="EC" id="2.6.1.17" evidence="6"/>
<dbReference type="Proteomes" id="UP000029714">
    <property type="component" value="Unassembled WGS sequence"/>
</dbReference>
<evidence type="ECO:0000313" key="6">
    <source>
        <dbReference type="EMBL" id="TLD94298.1"/>
    </source>
</evidence>
<gene>
    <name evidence="5" type="ORF">DCO61_06080</name>
    <name evidence="6" type="ORF">LS64_006160</name>
</gene>
<dbReference type="GO" id="GO:0030170">
    <property type="term" value="F:pyridoxal phosphate binding"/>
    <property type="evidence" value="ECO:0007669"/>
    <property type="project" value="InterPro"/>
</dbReference>
<evidence type="ECO:0000313" key="5">
    <source>
        <dbReference type="EMBL" id="MWV69582.1"/>
    </source>
</evidence>
<organism evidence="6 7">
    <name type="scientific">Helicobacter saguini</name>
    <dbReference type="NCBI Taxonomy" id="1548018"/>
    <lineage>
        <taxon>Bacteria</taxon>
        <taxon>Pseudomonadati</taxon>
        <taxon>Campylobacterota</taxon>
        <taxon>Epsilonproteobacteria</taxon>
        <taxon>Campylobacterales</taxon>
        <taxon>Helicobacteraceae</taxon>
        <taxon>Helicobacter</taxon>
    </lineage>
</organism>
<dbReference type="STRING" id="1548018.LS64_11785"/>
<dbReference type="InterPro" id="IPR015424">
    <property type="entry name" value="PyrdxlP-dep_Trfase"/>
</dbReference>
<dbReference type="InterPro" id="IPR015422">
    <property type="entry name" value="PyrdxlP-dep_Trfase_small"/>
</dbReference>
<dbReference type="PANTHER" id="PTHR42832:SF3">
    <property type="entry name" value="L-GLUTAMINE--4-(METHYLSULFANYL)-2-OXOBUTANOATE AMINOTRANSFERASE"/>
    <property type="match status" value="1"/>
</dbReference>
<evidence type="ECO:0000313" key="8">
    <source>
        <dbReference type="Proteomes" id="UP000477070"/>
    </source>
</evidence>
<keyword evidence="3 6" id="KW-0808">Transferase</keyword>
<comment type="caution">
    <text evidence="6">The sequence shown here is derived from an EMBL/GenBank/DDBJ whole genome shotgun (WGS) entry which is preliminary data.</text>
</comment>
<dbReference type="InterPro" id="IPR050881">
    <property type="entry name" value="LL-DAP_aminotransferase"/>
</dbReference>
<evidence type="ECO:0000313" key="7">
    <source>
        <dbReference type="Proteomes" id="UP000029714"/>
    </source>
</evidence>
<dbReference type="InterPro" id="IPR004839">
    <property type="entry name" value="Aminotransferase_I/II_large"/>
</dbReference>
<dbReference type="Pfam" id="PF00155">
    <property type="entry name" value="Aminotran_1_2"/>
    <property type="match status" value="1"/>
</dbReference>
<dbReference type="SUPFAM" id="SSF53383">
    <property type="entry name" value="PLP-dependent transferases"/>
    <property type="match status" value="1"/>
</dbReference>
<protein>
    <submittedName>
        <fullName evidence="6">Succinyldiaminopimelate transaminase</fullName>
        <ecNumber evidence="6">2.6.1.17</ecNumber>
    </submittedName>
</protein>
<dbReference type="EMBL" id="QBIU01000001">
    <property type="protein sequence ID" value="MWV69582.1"/>
    <property type="molecule type" value="Genomic_DNA"/>
</dbReference>
<dbReference type="InterPro" id="IPR015421">
    <property type="entry name" value="PyrdxlP-dep_Trfase_major"/>
</dbReference>
<evidence type="ECO:0000256" key="2">
    <source>
        <dbReference type="ARBA" id="ARBA00022576"/>
    </source>
</evidence>
<dbReference type="Gene3D" id="3.90.1150.10">
    <property type="entry name" value="Aspartate Aminotransferase, domain 1"/>
    <property type="match status" value="1"/>
</dbReference>
<evidence type="ECO:0000256" key="1">
    <source>
        <dbReference type="ARBA" id="ARBA00001933"/>
    </source>
</evidence>
<keyword evidence="7" id="KW-1185">Reference proteome</keyword>
<keyword evidence="2 6" id="KW-0032">Aminotransferase</keyword>
<dbReference type="NCBIfam" id="NF004494">
    <property type="entry name" value="PRK05839.1"/>
    <property type="match status" value="1"/>
</dbReference>
<evidence type="ECO:0000259" key="4">
    <source>
        <dbReference type="Pfam" id="PF00155"/>
    </source>
</evidence>
<reference evidence="6 7" key="2">
    <citation type="journal article" date="2016" name="Infect. Immun.">
        <title>Helicobacter saguini, a Novel Helicobacter Isolated from Cotton-Top Tamarins with Ulcerative Colitis, Has Proinflammatory Properties and Induces Typhlocolitis and Dysplasia in Gnotobiotic IL-10-/- Mice.</title>
        <authorList>
            <person name="Shen Z."/>
            <person name="Mannion A."/>
            <person name="Whary M.T."/>
            <person name="Muthupalani S."/>
            <person name="Sheh A."/>
            <person name="Feng Y."/>
            <person name="Gong G."/>
            <person name="Vandamme P."/>
            <person name="Holcombe H.R."/>
            <person name="Paster B.J."/>
            <person name="Fox J.G."/>
        </authorList>
    </citation>
    <scope>NUCLEOTIDE SEQUENCE [LARGE SCALE GENOMIC DNA]</scope>
    <source>
        <strain evidence="6 7">MIT 97-6194</strain>
    </source>
</reference>
<dbReference type="CDD" id="cd00609">
    <property type="entry name" value="AAT_like"/>
    <property type="match status" value="1"/>
</dbReference>
<reference evidence="6" key="3">
    <citation type="submission" date="2018-04" db="EMBL/GenBank/DDBJ databases">
        <authorList>
            <person name="Sheh A."/>
            <person name="Shen Z."/>
            <person name="Mannion A.J."/>
            <person name="Fox J.G."/>
        </authorList>
    </citation>
    <scope>NUCLEOTIDE SEQUENCE</scope>
    <source>
        <strain evidence="6">MIT 97-6194</strain>
    </source>
</reference>
<dbReference type="OrthoDB" id="9804474at2"/>
<dbReference type="GO" id="GO:0009016">
    <property type="term" value="F:succinyldiaminopimelate transaminase activity"/>
    <property type="evidence" value="ECO:0007669"/>
    <property type="project" value="UniProtKB-EC"/>
</dbReference>
<reference evidence="6 7" key="1">
    <citation type="journal article" date="2014" name="Genome Announc.">
        <title>Draft genome sequences of eight enterohepatic helicobacter species isolated from both laboratory and wild rodents.</title>
        <authorList>
            <person name="Sheh A."/>
            <person name="Shen Z."/>
            <person name="Fox J.G."/>
        </authorList>
    </citation>
    <scope>NUCLEOTIDE SEQUENCE [LARGE SCALE GENOMIC DNA]</scope>
    <source>
        <strain evidence="6 7">MIT 97-6194</strain>
    </source>
</reference>
<comment type="cofactor">
    <cofactor evidence="1">
        <name>pyridoxal 5'-phosphate</name>
        <dbReference type="ChEBI" id="CHEBI:597326"/>
    </cofactor>
</comment>
<evidence type="ECO:0000256" key="3">
    <source>
        <dbReference type="ARBA" id="ARBA00022679"/>
    </source>
</evidence>
<dbReference type="Proteomes" id="UP000477070">
    <property type="component" value="Unassembled WGS sequence"/>
</dbReference>
<accession>A0A347VTH2</accession>
<proteinExistence type="predicted"/>
<dbReference type="PANTHER" id="PTHR42832">
    <property type="entry name" value="AMINO ACID AMINOTRANSFERASE"/>
    <property type="match status" value="1"/>
</dbReference>
<reference evidence="5 8" key="4">
    <citation type="submission" date="2019-12" db="EMBL/GenBank/DDBJ databases">
        <title>Multi-Generational Helicobacter saguini Isolates.</title>
        <authorList>
            <person name="Mannion A."/>
            <person name="Shen Z."/>
            <person name="Fox J.G."/>
        </authorList>
    </citation>
    <scope>NUCLEOTIDE SEQUENCE [LARGE SCALE GENOMIC DNA]</scope>
    <source>
        <strain evidence="5">16-048</strain>
        <strain evidence="8">16-048 (F4)</strain>
    </source>
</reference>